<accession>A0A0V1G8N4</accession>
<evidence type="ECO:0000313" key="2">
    <source>
        <dbReference type="Proteomes" id="UP000054826"/>
    </source>
</evidence>
<proteinExistence type="predicted"/>
<dbReference type="AlphaFoldDB" id="A0A0V1G8N4"/>
<dbReference type="Proteomes" id="UP000054826">
    <property type="component" value="Unassembled WGS sequence"/>
</dbReference>
<organism evidence="1 2">
    <name type="scientific">Trichinella pseudospiralis</name>
    <name type="common">Parasitic roundworm</name>
    <dbReference type="NCBI Taxonomy" id="6337"/>
    <lineage>
        <taxon>Eukaryota</taxon>
        <taxon>Metazoa</taxon>
        <taxon>Ecdysozoa</taxon>
        <taxon>Nematoda</taxon>
        <taxon>Enoplea</taxon>
        <taxon>Dorylaimia</taxon>
        <taxon>Trichinellida</taxon>
        <taxon>Trichinellidae</taxon>
        <taxon>Trichinella</taxon>
    </lineage>
</organism>
<gene>
    <name evidence="1" type="ORF">T4C_9548</name>
</gene>
<sequence>MSKFLCYKAFSFPLKGTFNGVYQRKIKKGYELLIVKISL</sequence>
<reference evidence="1 2" key="1">
    <citation type="submission" date="2015-01" db="EMBL/GenBank/DDBJ databases">
        <title>Evolution of Trichinella species and genotypes.</title>
        <authorList>
            <person name="Korhonen P.K."/>
            <person name="Edoardo P."/>
            <person name="Giuseppe L.R."/>
            <person name="Gasser R.B."/>
        </authorList>
    </citation>
    <scope>NUCLEOTIDE SEQUENCE [LARGE SCALE GENOMIC DNA]</scope>
    <source>
        <strain evidence="1">ISS176</strain>
    </source>
</reference>
<name>A0A0V1G8N4_TRIPS</name>
<dbReference type="EMBL" id="JYDV01005338">
    <property type="protein sequence ID" value="KRY94662.1"/>
    <property type="molecule type" value="Genomic_DNA"/>
</dbReference>
<protein>
    <submittedName>
        <fullName evidence="1">Uncharacterized protein</fullName>
    </submittedName>
</protein>
<comment type="caution">
    <text evidence="1">The sequence shown here is derived from an EMBL/GenBank/DDBJ whole genome shotgun (WGS) entry which is preliminary data.</text>
</comment>
<evidence type="ECO:0000313" key="1">
    <source>
        <dbReference type="EMBL" id="KRY94662.1"/>
    </source>
</evidence>